<dbReference type="GO" id="GO:0140359">
    <property type="term" value="F:ABC-type transporter activity"/>
    <property type="evidence" value="ECO:0007669"/>
    <property type="project" value="InterPro"/>
</dbReference>
<dbReference type="STRING" id="1765722.AT728_13030"/>
<evidence type="ECO:0000313" key="9">
    <source>
        <dbReference type="Proteomes" id="UP000054804"/>
    </source>
</evidence>
<feature type="domain" description="ABC transmembrane type-2" evidence="7">
    <location>
        <begin position="24"/>
        <end position="247"/>
    </location>
</feature>
<dbReference type="InterPro" id="IPR047817">
    <property type="entry name" value="ABC2_TM_bact-type"/>
</dbReference>
<evidence type="ECO:0000256" key="1">
    <source>
        <dbReference type="ARBA" id="ARBA00004141"/>
    </source>
</evidence>
<gene>
    <name evidence="8" type="ORF">AT728_13030</name>
</gene>
<dbReference type="Proteomes" id="UP000054804">
    <property type="component" value="Unassembled WGS sequence"/>
</dbReference>
<dbReference type="InterPro" id="IPR052902">
    <property type="entry name" value="ABC-2_transporter"/>
</dbReference>
<feature type="transmembrane region" description="Helical" evidence="6">
    <location>
        <begin position="171"/>
        <end position="190"/>
    </location>
</feature>
<sequence length="254" mass="26644">MTTPAGRLLALARAELTLLGRAKGTLFAALFVPLVVPFTMKSAVKNMDLDGTGLSIGSVLLPSAVAFSLLFAVYSALVSVYAARREELVLKRLRTGEVRDVEILAGAALPSVAIGLVQSLVLMGMCAALLDVGAPGAAHYVVLGLVLGLVMFPLLAAVTSIVSRSVESAQVMVMPLLFASMLGSGVVLPLEVMPDKLASVCELLPLSPVIALIRGGWTGELGAGEGLRAVLIAVAWIALGVFAVKRWFRWEPRR</sequence>
<evidence type="ECO:0000256" key="6">
    <source>
        <dbReference type="RuleBase" id="RU361157"/>
    </source>
</evidence>
<keyword evidence="6" id="KW-0813">Transport</keyword>
<keyword evidence="3 6" id="KW-1133">Transmembrane helix</keyword>
<keyword evidence="6" id="KW-1003">Cell membrane</keyword>
<evidence type="ECO:0000256" key="5">
    <source>
        <dbReference type="ARBA" id="ARBA00023251"/>
    </source>
</evidence>
<dbReference type="InterPro" id="IPR000412">
    <property type="entry name" value="ABC_2_transport"/>
</dbReference>
<evidence type="ECO:0000313" key="8">
    <source>
        <dbReference type="EMBL" id="KUF15927.1"/>
    </source>
</evidence>
<dbReference type="PANTHER" id="PTHR43027:SF2">
    <property type="entry name" value="TRANSPORT PERMEASE PROTEIN"/>
    <property type="match status" value="1"/>
</dbReference>
<feature type="transmembrane region" description="Helical" evidence="6">
    <location>
        <begin position="60"/>
        <end position="82"/>
    </location>
</feature>
<feature type="transmembrane region" description="Helical" evidence="6">
    <location>
        <begin position="103"/>
        <end position="130"/>
    </location>
</feature>
<feature type="transmembrane region" description="Helical" evidence="6">
    <location>
        <begin position="136"/>
        <end position="159"/>
    </location>
</feature>
<dbReference type="AlphaFoldDB" id="A0A0W7WZF1"/>
<dbReference type="GO" id="GO:0043190">
    <property type="term" value="C:ATP-binding cassette (ABC) transporter complex"/>
    <property type="evidence" value="ECO:0007669"/>
    <property type="project" value="InterPro"/>
</dbReference>
<dbReference type="GO" id="GO:0046677">
    <property type="term" value="P:response to antibiotic"/>
    <property type="evidence" value="ECO:0007669"/>
    <property type="project" value="UniProtKB-KW"/>
</dbReference>
<comment type="similarity">
    <text evidence="6">Belongs to the ABC-2 integral membrane protein family.</text>
</comment>
<organism evidence="8 9">
    <name type="scientific">Streptomyces silvensis</name>
    <dbReference type="NCBI Taxonomy" id="1765722"/>
    <lineage>
        <taxon>Bacteria</taxon>
        <taxon>Bacillati</taxon>
        <taxon>Actinomycetota</taxon>
        <taxon>Actinomycetes</taxon>
        <taxon>Kitasatosporales</taxon>
        <taxon>Streptomycetaceae</taxon>
        <taxon>Streptomyces</taxon>
    </lineage>
</organism>
<dbReference type="Pfam" id="PF01061">
    <property type="entry name" value="ABC2_membrane"/>
    <property type="match status" value="1"/>
</dbReference>
<dbReference type="PANTHER" id="PTHR43027">
    <property type="entry name" value="DOXORUBICIN RESISTANCE ABC TRANSPORTER PERMEASE PROTEIN DRRC-RELATED"/>
    <property type="match status" value="1"/>
</dbReference>
<comment type="subcellular location">
    <subcellularLocation>
        <location evidence="6">Cell membrane</location>
        <topology evidence="6">Multi-pass membrane protein</topology>
    </subcellularLocation>
    <subcellularLocation>
        <location evidence="1">Membrane</location>
        <topology evidence="1">Multi-pass membrane protein</topology>
    </subcellularLocation>
</comment>
<protein>
    <recommendedName>
        <fullName evidence="6">Transport permease protein</fullName>
    </recommendedName>
</protein>
<evidence type="ECO:0000259" key="7">
    <source>
        <dbReference type="PROSITE" id="PS51012"/>
    </source>
</evidence>
<keyword evidence="9" id="KW-1185">Reference proteome</keyword>
<keyword evidence="2 6" id="KW-0812">Transmembrane</keyword>
<keyword evidence="4 6" id="KW-0472">Membrane</keyword>
<comment type="caution">
    <text evidence="8">The sequence shown here is derived from an EMBL/GenBank/DDBJ whole genome shotgun (WGS) entry which is preliminary data.</text>
</comment>
<dbReference type="InterPro" id="IPR013525">
    <property type="entry name" value="ABC2_TM"/>
</dbReference>
<dbReference type="PROSITE" id="PS51012">
    <property type="entry name" value="ABC_TM2"/>
    <property type="match status" value="1"/>
</dbReference>
<reference evidence="8 9" key="1">
    <citation type="submission" date="2015-12" db="EMBL/GenBank/DDBJ databases">
        <title>Draft genome sequence of Streptomyces silvensis ATCC 53525, a producer of novel hormone antagonists.</title>
        <authorList>
            <person name="Johnston C.W."/>
            <person name="Li Y."/>
            <person name="Magarvey N.A."/>
        </authorList>
    </citation>
    <scope>NUCLEOTIDE SEQUENCE [LARGE SCALE GENOMIC DNA]</scope>
    <source>
        <strain evidence="8 9">ATCC 53525</strain>
    </source>
</reference>
<feature type="transmembrane region" description="Helical" evidence="6">
    <location>
        <begin position="21"/>
        <end position="40"/>
    </location>
</feature>
<evidence type="ECO:0000256" key="4">
    <source>
        <dbReference type="ARBA" id="ARBA00023136"/>
    </source>
</evidence>
<accession>A0A0W7WZF1</accession>
<evidence type="ECO:0000256" key="3">
    <source>
        <dbReference type="ARBA" id="ARBA00022989"/>
    </source>
</evidence>
<keyword evidence="5" id="KW-0046">Antibiotic resistance</keyword>
<dbReference type="EMBL" id="LOCL01000042">
    <property type="protein sequence ID" value="KUF15927.1"/>
    <property type="molecule type" value="Genomic_DNA"/>
</dbReference>
<dbReference type="PIRSF" id="PIRSF006648">
    <property type="entry name" value="DrrB"/>
    <property type="match status" value="1"/>
</dbReference>
<name>A0A0W7WZF1_9ACTN</name>
<feature type="transmembrane region" description="Helical" evidence="6">
    <location>
        <begin position="226"/>
        <end position="244"/>
    </location>
</feature>
<evidence type="ECO:0000256" key="2">
    <source>
        <dbReference type="ARBA" id="ARBA00022692"/>
    </source>
</evidence>
<proteinExistence type="inferred from homology"/>